<dbReference type="Proteomes" id="UP000654482">
    <property type="component" value="Unassembled WGS sequence"/>
</dbReference>
<sequence length="131" mass="15202">MSDCQREIATINRKVDDLYVMVERLSQQIDELLLNIQHKAVSDAEQFERVLQIQPHPLPQPNNVDEAMRHKDILLDSRDWENPTAVEKENSLSSDLQIRRLTAQVTAAYNRIAALEEQLLTRRIRTESGRV</sequence>
<protein>
    <submittedName>
        <fullName evidence="1">Uncharacterized protein</fullName>
    </submittedName>
</protein>
<comment type="caution">
    <text evidence="1">The sequence shown here is derived from an EMBL/GenBank/DDBJ whole genome shotgun (WGS) entry which is preliminary data.</text>
</comment>
<evidence type="ECO:0000313" key="2">
    <source>
        <dbReference type="Proteomes" id="UP000654482"/>
    </source>
</evidence>
<organism evidence="1 2">
    <name type="scientific">Lusitaniella coriacea LEGE 07157</name>
    <dbReference type="NCBI Taxonomy" id="945747"/>
    <lineage>
        <taxon>Bacteria</taxon>
        <taxon>Bacillati</taxon>
        <taxon>Cyanobacteriota</taxon>
        <taxon>Cyanophyceae</taxon>
        <taxon>Spirulinales</taxon>
        <taxon>Lusitaniellaceae</taxon>
        <taxon>Lusitaniella</taxon>
    </lineage>
</organism>
<gene>
    <name evidence="1" type="ORF">IQ249_15920</name>
</gene>
<dbReference type="EMBL" id="JADEWZ010000024">
    <property type="protein sequence ID" value="MBE9117387.1"/>
    <property type="molecule type" value="Genomic_DNA"/>
</dbReference>
<evidence type="ECO:0000313" key="1">
    <source>
        <dbReference type="EMBL" id="MBE9117387.1"/>
    </source>
</evidence>
<accession>A0A8J7DY53</accession>
<proteinExistence type="predicted"/>
<dbReference type="RefSeq" id="WP_194030474.1">
    <property type="nucleotide sequence ID" value="NZ_JADEWZ010000024.1"/>
</dbReference>
<dbReference type="AlphaFoldDB" id="A0A8J7DY53"/>
<name>A0A8J7DY53_9CYAN</name>
<keyword evidence="2" id="KW-1185">Reference proteome</keyword>
<reference evidence="1" key="1">
    <citation type="submission" date="2020-10" db="EMBL/GenBank/DDBJ databases">
        <authorList>
            <person name="Castelo-Branco R."/>
            <person name="Eusebio N."/>
            <person name="Adriana R."/>
            <person name="Vieira A."/>
            <person name="Brugerolle De Fraissinette N."/>
            <person name="Rezende De Castro R."/>
            <person name="Schneider M.P."/>
            <person name="Vasconcelos V."/>
            <person name="Leao P.N."/>
        </authorList>
    </citation>
    <scope>NUCLEOTIDE SEQUENCE</scope>
    <source>
        <strain evidence="1">LEGE 07157</strain>
    </source>
</reference>